<dbReference type="SUPFAM" id="SSF56601">
    <property type="entry name" value="beta-lactamase/transpeptidase-like"/>
    <property type="match status" value="1"/>
</dbReference>
<dbReference type="AlphaFoldDB" id="A0A919KKS8"/>
<protein>
    <recommendedName>
        <fullName evidence="1">Beta-lactamase-related domain-containing protein</fullName>
    </recommendedName>
</protein>
<comment type="caution">
    <text evidence="2">The sequence shown here is derived from an EMBL/GenBank/DDBJ whole genome shotgun (WGS) entry which is preliminary data.</text>
</comment>
<dbReference type="PANTHER" id="PTHR43283">
    <property type="entry name" value="BETA-LACTAMASE-RELATED"/>
    <property type="match status" value="1"/>
</dbReference>
<gene>
    <name evidence="2" type="ORF">GCM10009090_36180</name>
</gene>
<feature type="domain" description="Beta-lactamase-related" evidence="1">
    <location>
        <begin position="42"/>
        <end position="408"/>
    </location>
</feature>
<evidence type="ECO:0000259" key="1">
    <source>
        <dbReference type="Pfam" id="PF00144"/>
    </source>
</evidence>
<accession>A0A919KKS8</accession>
<evidence type="ECO:0000313" key="3">
    <source>
        <dbReference type="Proteomes" id="UP000623958"/>
    </source>
</evidence>
<name>A0A919KKS8_9XANT</name>
<dbReference type="PROSITE" id="PS51318">
    <property type="entry name" value="TAT"/>
    <property type="match status" value="1"/>
</dbReference>
<keyword evidence="3" id="KW-1185">Reference proteome</keyword>
<dbReference type="Pfam" id="PF00144">
    <property type="entry name" value="Beta-lactamase"/>
    <property type="match status" value="1"/>
</dbReference>
<dbReference type="InterPro" id="IPR050789">
    <property type="entry name" value="Diverse_Enzym_Activities"/>
</dbReference>
<dbReference type="Proteomes" id="UP000623958">
    <property type="component" value="Unassembled WGS sequence"/>
</dbReference>
<reference evidence="2" key="1">
    <citation type="journal article" date="2014" name="Int. J. Syst. Evol. Microbiol.">
        <title>Complete genome sequence of Corynebacterium casei LMG S-19264T (=DSM 44701T), isolated from a smear-ripened cheese.</title>
        <authorList>
            <consortium name="US DOE Joint Genome Institute (JGI-PGF)"/>
            <person name="Walter F."/>
            <person name="Albersmeier A."/>
            <person name="Kalinowski J."/>
            <person name="Ruckert C."/>
        </authorList>
    </citation>
    <scope>NUCLEOTIDE SEQUENCE</scope>
    <source>
        <strain evidence="2">JCM 13306</strain>
    </source>
</reference>
<dbReference type="InterPro" id="IPR012338">
    <property type="entry name" value="Beta-lactam/transpept-like"/>
</dbReference>
<dbReference type="PANTHER" id="PTHR43283:SF3">
    <property type="entry name" value="BETA-LACTAMASE FAMILY PROTEIN (AFU_ORTHOLOGUE AFUA_5G07500)"/>
    <property type="match status" value="1"/>
</dbReference>
<dbReference type="InterPro" id="IPR006311">
    <property type="entry name" value="TAT_signal"/>
</dbReference>
<sequence length="416" mass="44848">MSQSAHPDAGRRRFLHDAAMAGIALALPWDVRARTPARTSPIDDAIDRALAEHRLVGTVVLVRRDGKPFHQRIAGFADREAKLPMRADALFRFASVSKPVVTTAAMALVARGKLELDAPVARWLPEFRPALADGSRPDITLRQLLVHTSGLTYRFEETGADRAYARLGVSDGLDRPGFDLQENLRRLAQAPLLFAPGTRWNYSLGIDVAGAAIERAYDGTLAEAVQHLVGKPLGWRDTTFHATDAKRLTTVYVNDGQAQPHRMAGPEHVPLVPGAEGVSFDPARALDPAAYPSGGAGMVGRADELMRLLDTLRSGGGDVLPARLAAEMGRDQVAPLESSPGTGFGLGFSVLRDPAAAKSPESPGTWRWGGVYGHNWFVDPARKLSVVALTNTLYEGMSGRFVNDLRDAVYAQVGRA</sequence>
<proteinExistence type="predicted"/>
<evidence type="ECO:0000313" key="2">
    <source>
        <dbReference type="EMBL" id="GHH60599.1"/>
    </source>
</evidence>
<reference evidence="2" key="2">
    <citation type="submission" date="2020-09" db="EMBL/GenBank/DDBJ databases">
        <authorList>
            <person name="Sun Q."/>
            <person name="Ohkuma M."/>
        </authorList>
    </citation>
    <scope>NUCLEOTIDE SEQUENCE</scope>
    <source>
        <strain evidence="2">JCM 13306</strain>
    </source>
</reference>
<dbReference type="EMBL" id="BNBA01000047">
    <property type="protein sequence ID" value="GHH60599.1"/>
    <property type="molecule type" value="Genomic_DNA"/>
</dbReference>
<dbReference type="InterPro" id="IPR001466">
    <property type="entry name" value="Beta-lactam-related"/>
</dbReference>
<organism evidence="2 3">
    <name type="scientific">Xanthomonas boreopolis</name>
    <dbReference type="NCBI Taxonomy" id="86183"/>
    <lineage>
        <taxon>Bacteria</taxon>
        <taxon>Pseudomonadati</taxon>
        <taxon>Pseudomonadota</taxon>
        <taxon>Gammaproteobacteria</taxon>
        <taxon>Lysobacterales</taxon>
        <taxon>Lysobacteraceae</taxon>
        <taxon>Xanthomonas</taxon>
    </lineage>
</organism>
<dbReference type="Gene3D" id="3.40.710.10">
    <property type="entry name" value="DD-peptidase/beta-lactamase superfamily"/>
    <property type="match status" value="1"/>
</dbReference>